<feature type="non-terminal residue" evidence="1">
    <location>
        <position position="63"/>
    </location>
</feature>
<accession>A0ACA9SVF7</accession>
<protein>
    <submittedName>
        <fullName evidence="1">28662_t:CDS:1</fullName>
    </submittedName>
</protein>
<name>A0ACA9SVF7_9GLOM</name>
<evidence type="ECO:0000313" key="1">
    <source>
        <dbReference type="EMBL" id="CAG8849871.1"/>
    </source>
</evidence>
<organism evidence="1 2">
    <name type="scientific">Racocetra persica</name>
    <dbReference type="NCBI Taxonomy" id="160502"/>
    <lineage>
        <taxon>Eukaryota</taxon>
        <taxon>Fungi</taxon>
        <taxon>Fungi incertae sedis</taxon>
        <taxon>Mucoromycota</taxon>
        <taxon>Glomeromycotina</taxon>
        <taxon>Glomeromycetes</taxon>
        <taxon>Diversisporales</taxon>
        <taxon>Gigasporaceae</taxon>
        <taxon>Racocetra</taxon>
    </lineage>
</organism>
<sequence length="63" mass="6882">MPKYAKRVQKTRNTFASIIASTALCITAVTALCVIAATASYRSRTTEITKVPAARENIRHEAD</sequence>
<gene>
    <name evidence="1" type="ORF">RPERSI_LOCUS35811</name>
</gene>
<dbReference type="EMBL" id="CAJVQC010167863">
    <property type="protein sequence ID" value="CAG8849871.1"/>
    <property type="molecule type" value="Genomic_DNA"/>
</dbReference>
<evidence type="ECO:0000313" key="2">
    <source>
        <dbReference type="Proteomes" id="UP000789920"/>
    </source>
</evidence>
<keyword evidence="2" id="KW-1185">Reference proteome</keyword>
<comment type="caution">
    <text evidence="1">The sequence shown here is derived from an EMBL/GenBank/DDBJ whole genome shotgun (WGS) entry which is preliminary data.</text>
</comment>
<dbReference type="Proteomes" id="UP000789920">
    <property type="component" value="Unassembled WGS sequence"/>
</dbReference>
<reference evidence="1" key="1">
    <citation type="submission" date="2021-06" db="EMBL/GenBank/DDBJ databases">
        <authorList>
            <person name="Kallberg Y."/>
            <person name="Tangrot J."/>
            <person name="Rosling A."/>
        </authorList>
    </citation>
    <scope>NUCLEOTIDE SEQUENCE</scope>
    <source>
        <strain evidence="1">MA461A</strain>
    </source>
</reference>
<proteinExistence type="predicted"/>